<dbReference type="Proteomes" id="UP000070700">
    <property type="component" value="Unassembled WGS sequence"/>
</dbReference>
<reference evidence="2 3" key="1">
    <citation type="submission" date="2015-10" db="EMBL/GenBank/DDBJ databases">
        <title>Full genome of DAOMC 229536 Phialocephala scopiformis, a fungal endophyte of spruce producing the potent anti-insectan compound rugulosin.</title>
        <authorList>
            <consortium name="DOE Joint Genome Institute"/>
            <person name="Walker A.K."/>
            <person name="Frasz S.L."/>
            <person name="Seifert K.A."/>
            <person name="Miller J.D."/>
            <person name="Mondo S.J."/>
            <person name="Labutti K."/>
            <person name="Lipzen A."/>
            <person name="Dockter R."/>
            <person name="Kennedy M."/>
            <person name="Grigoriev I.V."/>
            <person name="Spatafora J.W."/>
        </authorList>
    </citation>
    <scope>NUCLEOTIDE SEQUENCE [LARGE SCALE GENOMIC DNA]</scope>
    <source>
        <strain evidence="2 3">CBS 120377</strain>
    </source>
</reference>
<evidence type="ECO:0000313" key="3">
    <source>
        <dbReference type="Proteomes" id="UP000070700"/>
    </source>
</evidence>
<dbReference type="InParanoid" id="A0A194XSN3"/>
<gene>
    <name evidence="2" type="ORF">LY89DRAFT_165482</name>
</gene>
<keyword evidence="1" id="KW-1133">Transmembrane helix</keyword>
<dbReference type="KEGG" id="psco:LY89DRAFT_165482"/>
<evidence type="ECO:0000313" key="2">
    <source>
        <dbReference type="EMBL" id="KUJ23049.1"/>
    </source>
</evidence>
<name>A0A194XSN3_MOLSC</name>
<dbReference type="RefSeq" id="XP_018077404.1">
    <property type="nucleotide sequence ID" value="XM_018205523.1"/>
</dbReference>
<dbReference type="AlphaFoldDB" id="A0A194XSN3"/>
<keyword evidence="1" id="KW-0472">Membrane</keyword>
<protein>
    <submittedName>
        <fullName evidence="2">Uncharacterized protein</fullName>
    </submittedName>
</protein>
<proteinExistence type="predicted"/>
<accession>A0A194XSN3</accession>
<dbReference type="EMBL" id="KQ947405">
    <property type="protein sequence ID" value="KUJ23049.1"/>
    <property type="molecule type" value="Genomic_DNA"/>
</dbReference>
<organism evidence="2 3">
    <name type="scientific">Mollisia scopiformis</name>
    <name type="common">Conifer needle endophyte fungus</name>
    <name type="synonym">Phialocephala scopiformis</name>
    <dbReference type="NCBI Taxonomy" id="149040"/>
    <lineage>
        <taxon>Eukaryota</taxon>
        <taxon>Fungi</taxon>
        <taxon>Dikarya</taxon>
        <taxon>Ascomycota</taxon>
        <taxon>Pezizomycotina</taxon>
        <taxon>Leotiomycetes</taxon>
        <taxon>Helotiales</taxon>
        <taxon>Mollisiaceae</taxon>
        <taxon>Mollisia</taxon>
    </lineage>
</organism>
<feature type="transmembrane region" description="Helical" evidence="1">
    <location>
        <begin position="38"/>
        <end position="63"/>
    </location>
</feature>
<keyword evidence="3" id="KW-1185">Reference proteome</keyword>
<evidence type="ECO:0000256" key="1">
    <source>
        <dbReference type="SAM" id="Phobius"/>
    </source>
</evidence>
<sequence length="96" mass="10938">MVSENLCCLSCEEEKVKYSTKDLLPLAIYNAISRVMSYAFSVALLLLLLLLLFFFLLVLLVLVKILQKSTTQLLNKSFFSSNKFILDFVHLTGGIW</sequence>
<dbReference type="GeneID" id="28815249"/>
<keyword evidence="1" id="KW-0812">Transmembrane</keyword>